<evidence type="ECO:0000313" key="6">
    <source>
        <dbReference type="EMBL" id="MDC3988272.1"/>
    </source>
</evidence>
<dbReference type="GO" id="GO:0005507">
    <property type="term" value="F:copper ion binding"/>
    <property type="evidence" value="ECO:0007669"/>
    <property type="project" value="InterPro"/>
</dbReference>
<evidence type="ECO:0000259" key="4">
    <source>
        <dbReference type="Pfam" id="PF07731"/>
    </source>
</evidence>
<dbReference type="CDD" id="cd13881">
    <property type="entry name" value="CuRO_2_McoC_like"/>
    <property type="match status" value="1"/>
</dbReference>
<dbReference type="PROSITE" id="PS00079">
    <property type="entry name" value="MULTICOPPER_OXIDASE1"/>
    <property type="match status" value="1"/>
</dbReference>
<dbReference type="Proteomes" id="UP001151081">
    <property type="component" value="Unassembled WGS sequence"/>
</dbReference>
<dbReference type="InterPro" id="IPR002355">
    <property type="entry name" value="Cu_oxidase_Cu_BS"/>
</dbReference>
<dbReference type="InterPro" id="IPR011707">
    <property type="entry name" value="Cu-oxidase-like_N"/>
</dbReference>
<feature type="domain" description="Plastocyanin-like" evidence="4">
    <location>
        <begin position="363"/>
        <end position="480"/>
    </location>
</feature>
<dbReference type="InterPro" id="IPR008972">
    <property type="entry name" value="Cupredoxin"/>
</dbReference>
<dbReference type="GO" id="GO:0016491">
    <property type="term" value="F:oxidoreductase activity"/>
    <property type="evidence" value="ECO:0007669"/>
    <property type="project" value="UniProtKB-KW"/>
</dbReference>
<dbReference type="RefSeq" id="WP_272423620.1">
    <property type="nucleotide sequence ID" value="NZ_JAGTJJ010000069.1"/>
</dbReference>
<evidence type="ECO:0000259" key="3">
    <source>
        <dbReference type="Pfam" id="PF00394"/>
    </source>
</evidence>
<protein>
    <submittedName>
        <fullName evidence="6">Multicopper oxidase family protein</fullName>
    </submittedName>
</protein>
<dbReference type="SUPFAM" id="SSF49503">
    <property type="entry name" value="Cupredoxins"/>
    <property type="match status" value="3"/>
</dbReference>
<evidence type="ECO:0000313" key="7">
    <source>
        <dbReference type="Proteomes" id="UP001151081"/>
    </source>
</evidence>
<dbReference type="AlphaFoldDB" id="A0A9X3XDA9"/>
<reference evidence="6 7" key="1">
    <citation type="submission" date="2021-04" db="EMBL/GenBank/DDBJ databases">
        <title>Genome analysis of Polyangium sp.</title>
        <authorList>
            <person name="Li Y."/>
            <person name="Wang J."/>
        </authorList>
    </citation>
    <scope>NUCLEOTIDE SEQUENCE [LARGE SCALE GENOMIC DNA]</scope>
    <source>
        <strain evidence="6 7">SDU14</strain>
    </source>
</reference>
<evidence type="ECO:0000256" key="1">
    <source>
        <dbReference type="ARBA" id="ARBA00022723"/>
    </source>
</evidence>
<dbReference type="InterPro" id="IPR045087">
    <property type="entry name" value="Cu-oxidase_fam"/>
</dbReference>
<proteinExistence type="predicted"/>
<dbReference type="InterPro" id="IPR001117">
    <property type="entry name" value="Cu-oxidase_2nd"/>
</dbReference>
<feature type="domain" description="Plastocyanin-like" evidence="3">
    <location>
        <begin position="196"/>
        <end position="302"/>
    </location>
</feature>
<dbReference type="Gene3D" id="2.60.40.420">
    <property type="entry name" value="Cupredoxins - blue copper proteins"/>
    <property type="match status" value="3"/>
</dbReference>
<dbReference type="CDD" id="cd13861">
    <property type="entry name" value="CuRO_1_CumA_like"/>
    <property type="match status" value="1"/>
</dbReference>
<gene>
    <name evidence="6" type="ORF">KEG57_47830</name>
</gene>
<organism evidence="6 7">
    <name type="scientific">Polyangium jinanense</name>
    <dbReference type="NCBI Taxonomy" id="2829994"/>
    <lineage>
        <taxon>Bacteria</taxon>
        <taxon>Pseudomonadati</taxon>
        <taxon>Myxococcota</taxon>
        <taxon>Polyangia</taxon>
        <taxon>Polyangiales</taxon>
        <taxon>Polyangiaceae</taxon>
        <taxon>Polyangium</taxon>
    </lineage>
</organism>
<feature type="domain" description="Plastocyanin-like" evidence="5">
    <location>
        <begin position="74"/>
        <end position="183"/>
    </location>
</feature>
<evidence type="ECO:0000259" key="5">
    <source>
        <dbReference type="Pfam" id="PF07732"/>
    </source>
</evidence>
<dbReference type="EMBL" id="JAGTJJ010000069">
    <property type="protein sequence ID" value="MDC3988272.1"/>
    <property type="molecule type" value="Genomic_DNA"/>
</dbReference>
<dbReference type="PANTHER" id="PTHR11709">
    <property type="entry name" value="MULTI-COPPER OXIDASE"/>
    <property type="match status" value="1"/>
</dbReference>
<comment type="caution">
    <text evidence="6">The sequence shown here is derived from an EMBL/GenBank/DDBJ whole genome shotgun (WGS) entry which is preliminary data.</text>
</comment>
<dbReference type="Pfam" id="PF07732">
    <property type="entry name" value="Cu-oxidase_3"/>
    <property type="match status" value="1"/>
</dbReference>
<accession>A0A9X3XDA9</accession>
<evidence type="ECO:0000256" key="2">
    <source>
        <dbReference type="ARBA" id="ARBA00023002"/>
    </source>
</evidence>
<dbReference type="PROSITE" id="PS00080">
    <property type="entry name" value="MULTICOPPER_OXIDASE2"/>
    <property type="match status" value="1"/>
</dbReference>
<keyword evidence="2" id="KW-0560">Oxidoreductase</keyword>
<dbReference type="Pfam" id="PF07731">
    <property type="entry name" value="Cu-oxidase_2"/>
    <property type="match status" value="1"/>
</dbReference>
<dbReference type="Pfam" id="PF00394">
    <property type="entry name" value="Cu-oxidase"/>
    <property type="match status" value="1"/>
</dbReference>
<keyword evidence="1" id="KW-0479">Metal-binding</keyword>
<sequence length="491" mass="53665">MSTLPLATPRKTPLLRRRATIVLLGLLGLAGCGGPEAGAQPEGWDSAVAMRPAVDKNADPRTFEMDLEARIEELELRAGTKTPAWTYDGSIPGPFIRATVGDRLIVHFRNALPEPTTIHWHGLRIPAAMDGAAGHSQPEIQPGETFTYDFVLPDAGLYWYHPHVHSAAQLGFGLYGALLVDAPDEPADIGDELVLVLSDIAIKDDGSLQDPQTGLDFGTLFGREGDLLLVNGKKNPVIQARAGRRQRWRIVNAAKSRYFQLAMKEHTFTRFGGDGGFMEKPVESAAIVLTPGERADVMVVPRGAPGSTLSVRWVPYDRGYGTTFNRPEEEVFRVRLSDEAEVTETPRPKTDRVITPLDLAGATPIALELTQGEIDGKMVMGINGVPSWEAAPIPATVGETQVWTVKNTMDFAHPFHLHGFFFQPLDESLAPLHPMEWKDTVNVPVDGTGRFAVRYDDRPGMWMFHCHILDHADAGMMGVLDLQGGSGHSAH</sequence>
<dbReference type="InterPro" id="IPR033138">
    <property type="entry name" value="Cu_oxidase_CS"/>
</dbReference>
<dbReference type="InterPro" id="IPR011706">
    <property type="entry name" value="Cu-oxidase_C"/>
</dbReference>
<name>A0A9X3XDA9_9BACT</name>
<keyword evidence="7" id="KW-1185">Reference proteome</keyword>